<accession>A0A6J7I1P6</accession>
<dbReference type="AlphaFoldDB" id="A0A6J7I1P6"/>
<evidence type="ECO:0000313" key="1">
    <source>
        <dbReference type="EMBL" id="CAB4924651.1"/>
    </source>
</evidence>
<organism evidence="1">
    <name type="scientific">freshwater metagenome</name>
    <dbReference type="NCBI Taxonomy" id="449393"/>
    <lineage>
        <taxon>unclassified sequences</taxon>
        <taxon>metagenomes</taxon>
        <taxon>ecological metagenomes</taxon>
    </lineage>
</organism>
<sequence>MATSYWYGQFFKNQLDGTAVVDFDTDTLKVALTITFDEREAIVLLRALQSHDRPLFDRVVEALRRERLTILHPADPPRP</sequence>
<name>A0A6J7I1P6_9ZZZZ</name>
<dbReference type="EMBL" id="CAFBMX010000003">
    <property type="protein sequence ID" value="CAB4924651.1"/>
    <property type="molecule type" value="Genomic_DNA"/>
</dbReference>
<gene>
    <name evidence="1" type="ORF">UFOPK3674_00770</name>
</gene>
<protein>
    <submittedName>
        <fullName evidence="1">Unannotated protein</fullName>
    </submittedName>
</protein>
<reference evidence="1" key="1">
    <citation type="submission" date="2020-05" db="EMBL/GenBank/DDBJ databases">
        <authorList>
            <person name="Chiriac C."/>
            <person name="Salcher M."/>
            <person name="Ghai R."/>
            <person name="Kavagutti S V."/>
        </authorList>
    </citation>
    <scope>NUCLEOTIDE SEQUENCE</scope>
</reference>
<proteinExistence type="predicted"/>